<sequence>MSDRSWTPTSFQAENRGMITHTMIVSFDRPLPDAELDQYLTDIETAMHDTGLAQSVATRRHVPIPGEEAIPALIATAIVQVAVADTETLAKAFAAPGLHEVIGRWQSRHSYKVAWANHEPLP</sequence>
<dbReference type="Proteomes" id="UP000014137">
    <property type="component" value="Unassembled WGS sequence"/>
</dbReference>
<protein>
    <recommendedName>
        <fullName evidence="3">Stress-response A/B barrel domain-containing protein</fullName>
    </recommendedName>
</protein>
<accession>M2QUD3</accession>
<gene>
    <name evidence="1" type="ORF">C791_4447</name>
</gene>
<proteinExistence type="predicted"/>
<organism evidence="1 2">
    <name type="scientific">Amycolatopsis azurea DSM 43854</name>
    <dbReference type="NCBI Taxonomy" id="1238180"/>
    <lineage>
        <taxon>Bacteria</taxon>
        <taxon>Bacillati</taxon>
        <taxon>Actinomycetota</taxon>
        <taxon>Actinomycetes</taxon>
        <taxon>Pseudonocardiales</taxon>
        <taxon>Pseudonocardiaceae</taxon>
        <taxon>Amycolatopsis</taxon>
    </lineage>
</organism>
<dbReference type="EMBL" id="ANMG01000004">
    <property type="protein sequence ID" value="EMD29597.1"/>
    <property type="molecule type" value="Genomic_DNA"/>
</dbReference>
<comment type="caution">
    <text evidence="1">The sequence shown here is derived from an EMBL/GenBank/DDBJ whole genome shotgun (WGS) entry which is preliminary data.</text>
</comment>
<reference evidence="1 2" key="1">
    <citation type="submission" date="2012-10" db="EMBL/GenBank/DDBJ databases">
        <title>Genome assembly of Amycolatopsis azurea DSM 43854.</title>
        <authorList>
            <person name="Khatri I."/>
            <person name="Kaur I."/>
            <person name="Subramanian S."/>
            <person name="Mayilraj S."/>
        </authorList>
    </citation>
    <scope>NUCLEOTIDE SEQUENCE [LARGE SCALE GENOMIC DNA]</scope>
    <source>
        <strain evidence="1 2">DSM 43854</strain>
    </source>
</reference>
<evidence type="ECO:0008006" key="3">
    <source>
        <dbReference type="Google" id="ProtNLM"/>
    </source>
</evidence>
<dbReference type="AlphaFoldDB" id="M2QUD3"/>
<evidence type="ECO:0000313" key="1">
    <source>
        <dbReference type="EMBL" id="EMD29597.1"/>
    </source>
</evidence>
<evidence type="ECO:0000313" key="2">
    <source>
        <dbReference type="Proteomes" id="UP000014137"/>
    </source>
</evidence>
<dbReference type="PATRIC" id="fig|1238180.3.peg.909"/>
<name>M2QUD3_9PSEU</name>